<protein>
    <submittedName>
        <fullName evidence="2">Uncharacterized protein</fullName>
    </submittedName>
</protein>
<gene>
    <name evidence="2" type="ORF">AB205_0131680</name>
</gene>
<dbReference type="PANTHER" id="PTHR48195">
    <property type="entry name" value="FRIEND VIRUS SUSCEPTIBILITY PROTEIN 1"/>
    <property type="match status" value="1"/>
</dbReference>
<evidence type="ECO:0000313" key="3">
    <source>
        <dbReference type="Proteomes" id="UP000228934"/>
    </source>
</evidence>
<feature type="non-terminal residue" evidence="2">
    <location>
        <position position="1"/>
    </location>
</feature>
<name>A0A2G9Q387_AQUCT</name>
<feature type="region of interest" description="Disordered" evidence="1">
    <location>
        <begin position="380"/>
        <end position="423"/>
    </location>
</feature>
<keyword evidence="3" id="KW-1185">Reference proteome</keyword>
<proteinExistence type="predicted"/>
<accession>A0A2G9Q387</accession>
<evidence type="ECO:0000313" key="2">
    <source>
        <dbReference type="EMBL" id="PIO10078.1"/>
    </source>
</evidence>
<dbReference type="Proteomes" id="UP000228934">
    <property type="component" value="Unassembled WGS sequence"/>
</dbReference>
<evidence type="ECO:0000256" key="1">
    <source>
        <dbReference type="SAM" id="MobiDB-lite"/>
    </source>
</evidence>
<dbReference type="GO" id="GO:0005794">
    <property type="term" value="C:Golgi apparatus"/>
    <property type="evidence" value="ECO:0007669"/>
    <property type="project" value="TreeGrafter"/>
</dbReference>
<feature type="compositionally biased region" description="Polar residues" evidence="1">
    <location>
        <begin position="380"/>
        <end position="391"/>
    </location>
</feature>
<dbReference type="PANTHER" id="PTHR48195:SF1">
    <property type="entry name" value="RIKEN CDNA 2410002F23 GENE"/>
    <property type="match status" value="1"/>
</dbReference>
<dbReference type="GO" id="GO:0009615">
    <property type="term" value="P:response to virus"/>
    <property type="evidence" value="ECO:0007669"/>
    <property type="project" value="TreeGrafter"/>
</dbReference>
<organism evidence="2 3">
    <name type="scientific">Aquarana catesbeiana</name>
    <name type="common">American bullfrog</name>
    <name type="synonym">Rana catesbeiana</name>
    <dbReference type="NCBI Taxonomy" id="8400"/>
    <lineage>
        <taxon>Eukaryota</taxon>
        <taxon>Metazoa</taxon>
        <taxon>Chordata</taxon>
        <taxon>Craniata</taxon>
        <taxon>Vertebrata</taxon>
        <taxon>Euteleostomi</taxon>
        <taxon>Amphibia</taxon>
        <taxon>Batrachia</taxon>
        <taxon>Anura</taxon>
        <taxon>Neobatrachia</taxon>
        <taxon>Ranoidea</taxon>
        <taxon>Ranidae</taxon>
        <taxon>Aquarana</taxon>
    </lineage>
</organism>
<dbReference type="OrthoDB" id="9906313at2759"/>
<reference evidence="3" key="1">
    <citation type="journal article" date="2017" name="Nat. Commun.">
        <title>The North American bullfrog draft genome provides insight into hormonal regulation of long noncoding RNA.</title>
        <authorList>
            <person name="Hammond S.A."/>
            <person name="Warren R.L."/>
            <person name="Vandervalk B.P."/>
            <person name="Kucuk E."/>
            <person name="Khan H."/>
            <person name="Gibb E.A."/>
            <person name="Pandoh P."/>
            <person name="Kirk H."/>
            <person name="Zhao Y."/>
            <person name="Jones M."/>
            <person name="Mungall A.J."/>
            <person name="Coope R."/>
            <person name="Pleasance S."/>
            <person name="Moore R.A."/>
            <person name="Holt R.A."/>
            <person name="Round J.M."/>
            <person name="Ohora S."/>
            <person name="Walle B.V."/>
            <person name="Veldhoen N."/>
            <person name="Helbing C.C."/>
            <person name="Birol I."/>
        </authorList>
    </citation>
    <scope>NUCLEOTIDE SEQUENCE [LARGE SCALE GENOMIC DNA]</scope>
</reference>
<sequence>RREKAEAEVKVLKDQLAVASECARSTASRADDLQERCAALKTKSINDLRKRKDRKPVSKARDEEIEFDISHDDLLVRKKKYARPLITKHRKRQHDREDMADGEVHYRNPRDIEFEEVREFTQTELHELAKQYKQRSGEPLLSWLLRWDEGADSVVLSGKEAVTMGVLTHDPQLRQAMRKAKEFSVNFSLLDLVRDGIVQVYASPTDLKNTYSWRSIGKGISRLREMGCITGLNTFPEWMGPDMEPFTSALRSKLMKSAPFNLRVPLLSLLGGLGLNSKIHEAITLLSQLGELKETKTKPVRTVDKVKARQEEYKQKRIEKKGNGVEKTGGEEKTRLVISRKQMWVDLLKAGVLKDEIDGISTAEMLKRWKHLVGKTVRVRNTTPSEDNSSLDLEKTEQTPPVSPKPIPKTEHEPKSLYPGEELERIKKGDWEVPYHL</sequence>
<dbReference type="EMBL" id="KZ369510">
    <property type="protein sequence ID" value="PIO10078.1"/>
    <property type="molecule type" value="Genomic_DNA"/>
</dbReference>
<dbReference type="AlphaFoldDB" id="A0A2G9Q387"/>
<dbReference type="InterPro" id="IPR053270">
    <property type="entry name" value="Fv1_restriction_factor"/>
</dbReference>